<dbReference type="OrthoDB" id="1877767at2759"/>
<feature type="domain" description="Transcription factor TFIIIC triple barrel" evidence="2">
    <location>
        <begin position="33"/>
        <end position="121"/>
    </location>
</feature>
<evidence type="ECO:0000313" key="4">
    <source>
        <dbReference type="Proteomes" id="UP000310158"/>
    </source>
</evidence>
<evidence type="ECO:0000259" key="2">
    <source>
        <dbReference type="Pfam" id="PF10419"/>
    </source>
</evidence>
<organism evidence="3 4">
    <name type="scientific">Bondarzewia mesenterica</name>
    <dbReference type="NCBI Taxonomy" id="1095465"/>
    <lineage>
        <taxon>Eukaryota</taxon>
        <taxon>Fungi</taxon>
        <taxon>Dikarya</taxon>
        <taxon>Basidiomycota</taxon>
        <taxon>Agaricomycotina</taxon>
        <taxon>Agaricomycetes</taxon>
        <taxon>Russulales</taxon>
        <taxon>Bondarzewiaceae</taxon>
        <taxon>Bondarzewia</taxon>
    </lineage>
</organism>
<gene>
    <name evidence="3" type="ORF">EW146_g6113</name>
</gene>
<dbReference type="AlphaFoldDB" id="A0A4S4LPI6"/>
<dbReference type="InterPro" id="IPR042771">
    <property type="entry name" value="GTF3C6-like"/>
</dbReference>
<evidence type="ECO:0000256" key="1">
    <source>
        <dbReference type="SAM" id="MobiDB-lite"/>
    </source>
</evidence>
<reference evidence="3 4" key="1">
    <citation type="submission" date="2019-02" db="EMBL/GenBank/DDBJ databases">
        <title>Genome sequencing of the rare red list fungi Bondarzewia mesenterica.</title>
        <authorList>
            <person name="Buettner E."/>
            <person name="Kellner H."/>
        </authorList>
    </citation>
    <scope>NUCLEOTIDE SEQUENCE [LARGE SCALE GENOMIC DNA]</scope>
    <source>
        <strain evidence="3 4">DSM 108281</strain>
    </source>
</reference>
<feature type="compositionally biased region" description="Polar residues" evidence="1">
    <location>
        <begin position="145"/>
        <end position="159"/>
    </location>
</feature>
<dbReference type="Gene3D" id="2.60.40.4370">
    <property type="match status" value="1"/>
</dbReference>
<name>A0A4S4LPI6_9AGAM</name>
<dbReference type="PANTHER" id="PTHR21860">
    <property type="entry name" value="TRANSCRIPTION INITIATION FACTOR IIIC TFIIIC , POLYPEPTIDE 6-RELATED"/>
    <property type="match status" value="1"/>
</dbReference>
<dbReference type="GO" id="GO:0006383">
    <property type="term" value="P:transcription by RNA polymerase III"/>
    <property type="evidence" value="ECO:0007669"/>
    <property type="project" value="InterPro"/>
</dbReference>
<comment type="caution">
    <text evidence="3">The sequence shown here is derived from an EMBL/GenBank/DDBJ whole genome shotgun (WGS) entry which is preliminary data.</text>
</comment>
<dbReference type="PANTHER" id="PTHR21860:SF2">
    <property type="entry name" value="GENERAL TRANSCRIPTION FACTOR 3C POLYPEPTIDE 6"/>
    <property type="match status" value="1"/>
</dbReference>
<feature type="compositionally biased region" description="Basic and acidic residues" evidence="1">
    <location>
        <begin position="115"/>
        <end position="125"/>
    </location>
</feature>
<feature type="region of interest" description="Disordered" evidence="1">
    <location>
        <begin position="115"/>
        <end position="216"/>
    </location>
</feature>
<keyword evidence="4" id="KW-1185">Reference proteome</keyword>
<protein>
    <recommendedName>
        <fullName evidence="2">Transcription factor TFIIIC triple barrel domain-containing protein</fullName>
    </recommendedName>
</protein>
<evidence type="ECO:0000313" key="3">
    <source>
        <dbReference type="EMBL" id="THH14206.1"/>
    </source>
</evidence>
<dbReference type="Proteomes" id="UP000310158">
    <property type="component" value="Unassembled WGS sequence"/>
</dbReference>
<dbReference type="GO" id="GO:0000127">
    <property type="term" value="C:transcription factor TFIIIC complex"/>
    <property type="evidence" value="ECO:0007669"/>
    <property type="project" value="TreeGrafter"/>
</dbReference>
<dbReference type="EMBL" id="SGPL01000294">
    <property type="protein sequence ID" value="THH14206.1"/>
    <property type="molecule type" value="Genomic_DNA"/>
</dbReference>
<feature type="region of interest" description="Disordered" evidence="1">
    <location>
        <begin position="1"/>
        <end position="30"/>
    </location>
</feature>
<sequence length="216" mass="23113">MAASGAELCSGSRQVQSFGPDENYERAGNGDVEEEVSYVTLDLGNVEPTLVPSSSTYHLIGLDTPNPFLQLSGTIFKGSYQNLLGTELLFSEEKDDHDHSKKSIAHLANTEQRIRFREVELRPKTSDPAADTVGPGRRKRAATKDNVSSSMMQDVNVMTGSARGASAEAPPPRGGAPRAREGKSIRGLEKGAEGNEGPSEGTPPRPQDSEAMDVTE</sequence>
<proteinExistence type="predicted"/>
<dbReference type="Pfam" id="PF10419">
    <property type="entry name" value="TFIIIC_sub6"/>
    <property type="match status" value="1"/>
</dbReference>
<accession>A0A4S4LPI6</accession>
<dbReference type="InterPro" id="IPR019481">
    <property type="entry name" value="TFIIIC_triple_barrel"/>
</dbReference>
<feature type="compositionally biased region" description="Basic and acidic residues" evidence="1">
    <location>
        <begin position="178"/>
        <end position="193"/>
    </location>
</feature>